<sequence length="189" mass="21913">MNIQFVIQTVGYMVAIFSLDGKNIKIGHSSAYGDNFQELLNELFQLYKANKEMDAAIFPFEFEVKWYDDRVNYSWRITSTGLGNDIVIRILELSPVDPGYQRELILQAIEFGSLFNNIYDSLDYMLKRFGLIGYKNSWEVGNFPISEYLLLKADIYCIDVLRASLGSEDWIKKIPFRNELNIFLSDGIQ</sequence>
<dbReference type="Proteomes" id="UP000552864">
    <property type="component" value="Unassembled WGS sequence"/>
</dbReference>
<dbReference type="EMBL" id="JABAHZ010000002">
    <property type="protein sequence ID" value="NLR79648.1"/>
    <property type="molecule type" value="Genomic_DNA"/>
</dbReference>
<protein>
    <submittedName>
        <fullName evidence="1">Uncharacterized protein</fullName>
    </submittedName>
</protein>
<evidence type="ECO:0000313" key="1">
    <source>
        <dbReference type="EMBL" id="NLR79648.1"/>
    </source>
</evidence>
<proteinExistence type="predicted"/>
<dbReference type="RefSeq" id="WP_168738929.1">
    <property type="nucleotide sequence ID" value="NZ_JABAHZ010000002.1"/>
</dbReference>
<accession>A0A847SP66</accession>
<reference evidence="1 2" key="1">
    <citation type="submission" date="2020-04" db="EMBL/GenBank/DDBJ databases">
        <authorList>
            <person name="Yin C."/>
        </authorList>
    </citation>
    <scope>NUCLEOTIDE SEQUENCE [LARGE SCALE GENOMIC DNA]</scope>
    <source>
        <strain evidence="1 2">Ak56</strain>
    </source>
</reference>
<keyword evidence="2" id="KW-1185">Reference proteome</keyword>
<comment type="caution">
    <text evidence="1">The sequence shown here is derived from an EMBL/GenBank/DDBJ whole genome shotgun (WGS) entry which is preliminary data.</text>
</comment>
<evidence type="ECO:0000313" key="2">
    <source>
        <dbReference type="Proteomes" id="UP000552864"/>
    </source>
</evidence>
<organism evidence="1 2">
    <name type="scientific">Chitinophaga eiseniae</name>
    <dbReference type="NCBI Taxonomy" id="634771"/>
    <lineage>
        <taxon>Bacteria</taxon>
        <taxon>Pseudomonadati</taxon>
        <taxon>Bacteroidota</taxon>
        <taxon>Chitinophagia</taxon>
        <taxon>Chitinophagales</taxon>
        <taxon>Chitinophagaceae</taxon>
        <taxon>Chitinophaga</taxon>
    </lineage>
</organism>
<name>A0A847SP66_9BACT</name>
<dbReference type="AlphaFoldDB" id="A0A847SP66"/>
<gene>
    <name evidence="1" type="ORF">HGH91_13505</name>
</gene>